<accession>F6B5B1</accession>
<dbReference type="Proteomes" id="UP000009226">
    <property type="component" value="Chromosome"/>
</dbReference>
<name>F6B5B1_DESCC</name>
<organism evidence="1 2">
    <name type="scientific">Desulfotomaculum nigrificans (strain DSM 14880 / VKM B-2319 / CO-1-SRB)</name>
    <name type="common">Desulfotomaculum carboxydivorans</name>
    <dbReference type="NCBI Taxonomy" id="868595"/>
    <lineage>
        <taxon>Bacteria</taxon>
        <taxon>Bacillati</taxon>
        <taxon>Bacillota</taxon>
        <taxon>Clostridia</taxon>
        <taxon>Eubacteriales</taxon>
        <taxon>Desulfotomaculaceae</taxon>
        <taxon>Desulfotomaculum</taxon>
    </lineage>
</organism>
<dbReference type="KEGG" id="dca:Desca_1374"/>
<reference evidence="1 2" key="1">
    <citation type="submission" date="2011-05" db="EMBL/GenBank/DDBJ databases">
        <title>Complete sequence of Desulfotomaculum carboxydivorans CO-1-SRB.</title>
        <authorList>
            <consortium name="US DOE Joint Genome Institute"/>
            <person name="Lucas S."/>
            <person name="Han J."/>
            <person name="Lapidus A."/>
            <person name="Cheng J.-F."/>
            <person name="Goodwin L."/>
            <person name="Pitluck S."/>
            <person name="Peters L."/>
            <person name="Mikhailova N."/>
            <person name="Lu M."/>
            <person name="Han C."/>
            <person name="Tapia R."/>
            <person name="Land M."/>
            <person name="Hauser L."/>
            <person name="Kyrpides N."/>
            <person name="Ivanova N."/>
            <person name="Pagani I."/>
            <person name="Stams A."/>
            <person name="Plugge C."/>
            <person name="Muyzer G."/>
            <person name="Kuever J."/>
            <person name="Parshina S."/>
            <person name="Ivanova A."/>
            <person name="Nazina T."/>
            <person name="Woyke T."/>
        </authorList>
    </citation>
    <scope>NUCLEOTIDE SEQUENCE [LARGE SCALE GENOMIC DNA]</scope>
    <source>
        <strain evidence="2">DSM 14880 / VKM B-2319 / CO-1-SRB</strain>
    </source>
</reference>
<sequence length="64" mass="7354">MDKDNRNNYQLEEEKHFPTGDSFVYEPTGSATCINVDCRGEFDFYEFNDEKHNSNGTGDNPLAE</sequence>
<dbReference type="EMBL" id="CP002736">
    <property type="protein sequence ID" value="AEF94232.1"/>
    <property type="molecule type" value="Genomic_DNA"/>
</dbReference>
<evidence type="ECO:0000313" key="2">
    <source>
        <dbReference type="Proteomes" id="UP000009226"/>
    </source>
</evidence>
<gene>
    <name evidence="1" type="ordered locus">Desca_1374</name>
</gene>
<dbReference type="AlphaFoldDB" id="F6B5B1"/>
<dbReference type="RefSeq" id="WP_013810147.1">
    <property type="nucleotide sequence ID" value="NC_015565.1"/>
</dbReference>
<keyword evidence="2" id="KW-1185">Reference proteome</keyword>
<protein>
    <submittedName>
        <fullName evidence="1">Uncharacterized protein</fullName>
    </submittedName>
</protein>
<dbReference type="HOGENOM" id="CLU_2860448_0_0_9"/>
<proteinExistence type="predicted"/>
<evidence type="ECO:0000313" key="1">
    <source>
        <dbReference type="EMBL" id="AEF94232.1"/>
    </source>
</evidence>